<gene>
    <name evidence="2" type="ORF">ABXS69_01615</name>
</gene>
<dbReference type="RefSeq" id="WP_366180877.1">
    <property type="nucleotide sequence ID" value="NZ_CP159989.1"/>
</dbReference>
<dbReference type="GO" id="GO:0006950">
    <property type="term" value="P:response to stress"/>
    <property type="evidence" value="ECO:0007669"/>
    <property type="project" value="UniProtKB-ARBA"/>
</dbReference>
<name>A0AAU8N2Q7_9ACTO</name>
<sequence>MDPHDALALARDLMDAHGLGDWELTPDRARRRAGQTDHARRRITLSRALMALYSPSEARETILHEIAHARVGPAHGHDAVWVAEARRLGASGRRLVAPDAPSLPGRWVGICPVGHAVNRMRRPRRPMSCARCGRRFDPAHLLRWELDGAPVAPERISAEYERALRMLPGARSPEGDVAGGGATGRG</sequence>
<evidence type="ECO:0000313" key="2">
    <source>
        <dbReference type="EMBL" id="XCP82640.1"/>
    </source>
</evidence>
<accession>A0AAU8N2Q7</accession>
<evidence type="ECO:0000259" key="1">
    <source>
        <dbReference type="Pfam" id="PF10263"/>
    </source>
</evidence>
<reference evidence="2" key="1">
    <citation type="submission" date="2024-05" db="EMBL/GenBank/DDBJ databases">
        <title>Draft genome assemblies of 36 bacteria isolated from hibernating arctic ground squirrels.</title>
        <authorList>
            <person name="McKee H."/>
            <person name="Mullen L."/>
            <person name="Drown D.M."/>
            <person name="Duddleston K.N."/>
        </authorList>
    </citation>
    <scope>NUCLEOTIDE SEQUENCE</scope>
    <source>
        <strain evidence="2">AR004</strain>
    </source>
</reference>
<protein>
    <submittedName>
        <fullName evidence="2">SprT-like domain-containing protein</fullName>
    </submittedName>
</protein>
<dbReference type="AlphaFoldDB" id="A0AAU8N2Q7"/>
<dbReference type="Pfam" id="PF10263">
    <property type="entry name" value="SprT-like"/>
    <property type="match status" value="1"/>
</dbReference>
<proteinExistence type="predicted"/>
<dbReference type="EMBL" id="CP159989">
    <property type="protein sequence ID" value="XCP82640.1"/>
    <property type="molecule type" value="Genomic_DNA"/>
</dbReference>
<dbReference type="InterPro" id="IPR006640">
    <property type="entry name" value="SprT-like_domain"/>
</dbReference>
<organism evidence="2">
    <name type="scientific">Actinomyces timonensis</name>
    <dbReference type="NCBI Taxonomy" id="1288391"/>
    <lineage>
        <taxon>Bacteria</taxon>
        <taxon>Bacillati</taxon>
        <taxon>Actinomycetota</taxon>
        <taxon>Actinomycetes</taxon>
        <taxon>Actinomycetales</taxon>
        <taxon>Actinomycetaceae</taxon>
        <taxon>Actinomyces</taxon>
    </lineage>
</organism>
<feature type="domain" description="SprT-like" evidence="1">
    <location>
        <begin position="27"/>
        <end position="93"/>
    </location>
</feature>